<name>A0A9Q2NYZ1_9RHOB</name>
<reference evidence="3" key="1">
    <citation type="submission" date="2021-01" db="EMBL/GenBank/DDBJ databases">
        <title>Diatom-associated Roseobacters Show Island Model of Population Structure.</title>
        <authorList>
            <person name="Qu L."/>
            <person name="Feng X."/>
            <person name="Chen Y."/>
            <person name="Li L."/>
            <person name="Wang X."/>
            <person name="Hu Z."/>
            <person name="Wang H."/>
            <person name="Luo H."/>
        </authorList>
    </citation>
    <scope>NUCLEOTIDE SEQUENCE</scope>
    <source>
        <strain evidence="3">SM26-45</strain>
    </source>
</reference>
<dbReference type="CDD" id="cd06583">
    <property type="entry name" value="PGRP"/>
    <property type="match status" value="1"/>
</dbReference>
<evidence type="ECO:0000256" key="1">
    <source>
        <dbReference type="SAM" id="MobiDB-lite"/>
    </source>
</evidence>
<organism evidence="3 4">
    <name type="scientific">Pseudosulfitobacter pseudonitzschiae</name>
    <dbReference type="NCBI Taxonomy" id="1402135"/>
    <lineage>
        <taxon>Bacteria</taxon>
        <taxon>Pseudomonadati</taxon>
        <taxon>Pseudomonadota</taxon>
        <taxon>Alphaproteobacteria</taxon>
        <taxon>Rhodobacterales</taxon>
        <taxon>Roseobacteraceae</taxon>
        <taxon>Pseudosulfitobacter</taxon>
    </lineage>
</organism>
<accession>A0A9Q2NYZ1</accession>
<feature type="region of interest" description="Disordered" evidence="1">
    <location>
        <begin position="262"/>
        <end position="296"/>
    </location>
</feature>
<dbReference type="RefSeq" id="WP_231036698.1">
    <property type="nucleotide sequence ID" value="NZ_JAJNGX010000065.1"/>
</dbReference>
<dbReference type="InterPro" id="IPR036505">
    <property type="entry name" value="Amidase/PGRP_sf"/>
</dbReference>
<dbReference type="GO" id="GO:0008745">
    <property type="term" value="F:N-acetylmuramoyl-L-alanine amidase activity"/>
    <property type="evidence" value="ECO:0007669"/>
    <property type="project" value="InterPro"/>
</dbReference>
<dbReference type="Proteomes" id="UP000809337">
    <property type="component" value="Unassembled WGS sequence"/>
</dbReference>
<dbReference type="InterPro" id="IPR002502">
    <property type="entry name" value="Amidase_domain"/>
</dbReference>
<feature type="region of interest" description="Disordered" evidence="1">
    <location>
        <begin position="416"/>
        <end position="439"/>
    </location>
</feature>
<dbReference type="SUPFAM" id="SSF55846">
    <property type="entry name" value="N-acetylmuramoyl-L-alanine amidase-like"/>
    <property type="match status" value="1"/>
</dbReference>
<feature type="domain" description="N-acetylmuramoyl-L-alanine amidase" evidence="2">
    <location>
        <begin position="13"/>
        <end position="147"/>
    </location>
</feature>
<gene>
    <name evidence="3" type="ORF">JQX14_24845</name>
</gene>
<feature type="region of interest" description="Disordered" evidence="1">
    <location>
        <begin position="169"/>
        <end position="208"/>
    </location>
</feature>
<dbReference type="GO" id="GO:0009253">
    <property type="term" value="P:peptidoglycan catabolic process"/>
    <property type="evidence" value="ECO:0007669"/>
    <property type="project" value="InterPro"/>
</dbReference>
<dbReference type="Pfam" id="PF01510">
    <property type="entry name" value="Amidase_2"/>
    <property type="match status" value="1"/>
</dbReference>
<evidence type="ECO:0000259" key="2">
    <source>
        <dbReference type="SMART" id="SM00644"/>
    </source>
</evidence>
<comment type="caution">
    <text evidence="3">The sequence shown here is derived from an EMBL/GenBank/DDBJ whole genome shotgun (WGS) entry which is preliminary data.</text>
</comment>
<evidence type="ECO:0000313" key="4">
    <source>
        <dbReference type="Proteomes" id="UP000809337"/>
    </source>
</evidence>
<dbReference type="EMBL" id="JAFBWN010000065">
    <property type="protein sequence ID" value="MBM2357758.1"/>
    <property type="molecule type" value="Genomic_DNA"/>
</dbReference>
<feature type="compositionally biased region" description="Basic and acidic residues" evidence="1">
    <location>
        <begin position="274"/>
        <end position="283"/>
    </location>
</feature>
<dbReference type="SMART" id="SM00644">
    <property type="entry name" value="Ami_2"/>
    <property type="match status" value="1"/>
</dbReference>
<feature type="compositionally biased region" description="Polar residues" evidence="1">
    <location>
        <begin position="185"/>
        <end position="194"/>
    </location>
</feature>
<proteinExistence type="predicted"/>
<sequence>MGILDASDPNFHYGKSATAHAKPFEGIVWHHTREAPLMNMVDYGKRVDPERGGAFGYHYYIGPDGQVVQGAPTDKRTNHIKPGSPTGFSNSNAMGISLVGAEHGATPAQLDAAKRLGKEIEANYGIPATNNMGHGELQKDRQHHEGGELAGYMRGDDIANDAMRALGRTPMQPDPPKATPRGSMVAQTRSTSPRPTIGSGGTTSLLGSIRNDKMNTEMTEPQMPEKEMVGGMIGKMFPNLTADRLDRISLALMSLSGYPTPGMESLMQGAQQRIGDRREEKSNQQRNSKTAEMLRSNGAPDYLVQAAMNGYGSAALSQYMQIKGRKPDARTPYSDQAKIASDLRNGWITPEQAQQALAGGGNTEADREIARLESVGIPRNIAIKIKEGVYKTTQDPLTREVTVIDISTGQPVYQATGTPAPAPSDALDTTPTPTGADASDSFGLEGMIKRAINSGSDFIGAGTPFEGVRDTQSDFAVLREGLVNDISQGYGRQPPSWLMKNIQDLTPSAGGIQGAEDAQSKLGALQRSFAQELQSIEQQMQGQISPTQRQVLTERAASLNAAVGKVDNALTRFGSGGVGTTKSGIKWSVE</sequence>
<dbReference type="AlphaFoldDB" id="A0A9Q2NYZ1"/>
<evidence type="ECO:0000313" key="3">
    <source>
        <dbReference type="EMBL" id="MBM2357758.1"/>
    </source>
</evidence>
<dbReference type="Gene3D" id="3.40.80.10">
    <property type="entry name" value="Peptidoglycan recognition protein-like"/>
    <property type="match status" value="1"/>
</dbReference>
<protein>
    <submittedName>
        <fullName evidence="3">N-acetylmuramoyl-L-alanine amidase</fullName>
    </submittedName>
</protein>